<comment type="caution">
    <text evidence="10">The sequence shown here is derived from an EMBL/GenBank/DDBJ whole genome shotgun (WGS) entry which is preliminary data.</text>
</comment>
<evidence type="ECO:0000256" key="8">
    <source>
        <dbReference type="ARBA" id="ARBA00023303"/>
    </source>
</evidence>
<comment type="subcellular location">
    <subcellularLocation>
        <location evidence="9">Cell membrane</location>
        <topology evidence="9">Multi-pass membrane protein</topology>
    </subcellularLocation>
    <subcellularLocation>
        <location evidence="1">Membrane</location>
        <topology evidence="1">Multi-pass membrane protein</topology>
    </subcellularLocation>
</comment>
<dbReference type="KEGG" id="prn:BW723_07575"/>
<keyword evidence="5 9" id="KW-1133">Transmembrane helix</keyword>
<dbReference type="InterPro" id="IPR001185">
    <property type="entry name" value="MS_channel"/>
</dbReference>
<organism evidence="10 11">
    <name type="scientific">Polaribacter reichenbachii</name>
    <dbReference type="NCBI Taxonomy" id="996801"/>
    <lineage>
        <taxon>Bacteria</taxon>
        <taxon>Pseudomonadati</taxon>
        <taxon>Bacteroidota</taxon>
        <taxon>Flavobacteriia</taxon>
        <taxon>Flavobacteriales</taxon>
        <taxon>Flavobacteriaceae</taxon>
    </lineage>
</organism>
<keyword evidence="4 9" id="KW-0812">Transmembrane</keyword>
<dbReference type="GO" id="GO:0005886">
    <property type="term" value="C:plasma membrane"/>
    <property type="evidence" value="ECO:0007669"/>
    <property type="project" value="UniProtKB-SubCell"/>
</dbReference>
<dbReference type="HAMAP" id="MF_00115">
    <property type="entry name" value="MscL"/>
    <property type="match status" value="1"/>
</dbReference>
<dbReference type="RefSeq" id="WP_068356950.1">
    <property type="nucleotide sequence ID" value="NZ_CP019337.1"/>
</dbReference>
<dbReference type="Pfam" id="PF01741">
    <property type="entry name" value="MscL"/>
    <property type="match status" value="1"/>
</dbReference>
<dbReference type="AlphaFoldDB" id="A0A1B8U6N2"/>
<evidence type="ECO:0000256" key="6">
    <source>
        <dbReference type="ARBA" id="ARBA00023065"/>
    </source>
</evidence>
<dbReference type="GO" id="GO:0008381">
    <property type="term" value="F:mechanosensitive monoatomic ion channel activity"/>
    <property type="evidence" value="ECO:0007669"/>
    <property type="project" value="UniProtKB-UniRule"/>
</dbReference>
<dbReference type="NCBIfam" id="NF001843">
    <property type="entry name" value="PRK00567.1-4"/>
    <property type="match status" value="1"/>
</dbReference>
<dbReference type="STRING" id="996801.BW723_07575"/>
<dbReference type="PANTHER" id="PTHR30266">
    <property type="entry name" value="MECHANOSENSITIVE CHANNEL MSCL"/>
    <property type="match status" value="1"/>
</dbReference>
<evidence type="ECO:0000256" key="9">
    <source>
        <dbReference type="HAMAP-Rule" id="MF_00115"/>
    </source>
</evidence>
<dbReference type="Gene3D" id="1.10.1200.120">
    <property type="entry name" value="Large-conductance mechanosensitive channel, MscL, domain 1"/>
    <property type="match status" value="1"/>
</dbReference>
<comment type="function">
    <text evidence="9">Channel that opens in response to stretch forces in the membrane lipid bilayer. May participate in the regulation of osmotic pressure changes within the cell.</text>
</comment>
<evidence type="ECO:0000256" key="4">
    <source>
        <dbReference type="ARBA" id="ARBA00022692"/>
    </source>
</evidence>
<comment type="subunit">
    <text evidence="9">Homopentamer.</text>
</comment>
<evidence type="ECO:0000313" key="11">
    <source>
        <dbReference type="Proteomes" id="UP000092612"/>
    </source>
</evidence>
<evidence type="ECO:0000256" key="1">
    <source>
        <dbReference type="ARBA" id="ARBA00004141"/>
    </source>
</evidence>
<dbReference type="NCBIfam" id="TIGR00220">
    <property type="entry name" value="mscL"/>
    <property type="match status" value="1"/>
</dbReference>
<keyword evidence="2 9" id="KW-0813">Transport</keyword>
<keyword evidence="7 9" id="KW-0472">Membrane</keyword>
<dbReference type="PRINTS" id="PR01264">
    <property type="entry name" value="MECHCHANNEL"/>
</dbReference>
<proteinExistence type="inferred from homology"/>
<reference evidence="11" key="1">
    <citation type="submission" date="2016-02" db="EMBL/GenBank/DDBJ databases">
        <title>Paenibacillus sp. LPB0068, isolated from Crassostrea gigas.</title>
        <authorList>
            <person name="Shin S.-K."/>
            <person name="Yi H."/>
        </authorList>
    </citation>
    <scope>NUCLEOTIDE SEQUENCE [LARGE SCALE GENOMIC DNA]</scope>
    <source>
        <strain evidence="11">KCTC 23969</strain>
    </source>
</reference>
<dbReference type="InterPro" id="IPR036019">
    <property type="entry name" value="MscL_channel"/>
</dbReference>
<keyword evidence="3 9" id="KW-1003">Cell membrane</keyword>
<dbReference type="SUPFAM" id="SSF81330">
    <property type="entry name" value="Gated mechanosensitive channel"/>
    <property type="match status" value="1"/>
</dbReference>
<dbReference type="EMBL" id="LSFL01000004">
    <property type="protein sequence ID" value="OBY67543.1"/>
    <property type="molecule type" value="Genomic_DNA"/>
</dbReference>
<comment type="caution">
    <text evidence="9">Lacks conserved residue(s) required for the propagation of feature annotation.</text>
</comment>
<name>A0A1B8U6N2_9FLAO</name>
<dbReference type="Proteomes" id="UP000092612">
    <property type="component" value="Unassembled WGS sequence"/>
</dbReference>
<accession>A0A1B8U6N2</accession>
<gene>
    <name evidence="9 10" type="primary">mscL</name>
    <name evidence="10" type="ORF">LPB301_01915</name>
</gene>
<feature type="transmembrane region" description="Helical" evidence="9">
    <location>
        <begin position="80"/>
        <end position="98"/>
    </location>
</feature>
<sequence>MLKEFKEFAMKGNLVDIAVGFVMGAAFKQVVTSFTGGIVSPLIGLIFKADFKELKYIAKEGVVDATGKVTGEVAILYGEFITNVIDFIIVAFVMFMMIKGINATKKKEEPAPEPAPAGPSQEDLLAEIRDLLAKQK</sequence>
<comment type="similarity">
    <text evidence="9">Belongs to the MscL family.</text>
</comment>
<dbReference type="InterPro" id="IPR037673">
    <property type="entry name" value="MSC/AndL"/>
</dbReference>
<protein>
    <recommendedName>
        <fullName evidence="9">Large-conductance mechanosensitive channel</fullName>
    </recommendedName>
</protein>
<keyword evidence="8 9" id="KW-0407">Ion channel</keyword>
<evidence type="ECO:0000256" key="2">
    <source>
        <dbReference type="ARBA" id="ARBA00022448"/>
    </source>
</evidence>
<evidence type="ECO:0000256" key="7">
    <source>
        <dbReference type="ARBA" id="ARBA00023136"/>
    </source>
</evidence>
<dbReference type="OrthoDB" id="9810350at2"/>
<keyword evidence="11" id="KW-1185">Reference proteome</keyword>
<evidence type="ECO:0000256" key="5">
    <source>
        <dbReference type="ARBA" id="ARBA00022989"/>
    </source>
</evidence>
<dbReference type="PANTHER" id="PTHR30266:SF2">
    <property type="entry name" value="LARGE-CONDUCTANCE MECHANOSENSITIVE CHANNEL"/>
    <property type="match status" value="1"/>
</dbReference>
<evidence type="ECO:0000256" key="3">
    <source>
        <dbReference type="ARBA" id="ARBA00022475"/>
    </source>
</evidence>
<keyword evidence="6 9" id="KW-0406">Ion transport</keyword>
<evidence type="ECO:0000313" key="10">
    <source>
        <dbReference type="EMBL" id="OBY67543.1"/>
    </source>
</evidence>